<sequence>MAEVLFLDGPLAGQRREVPERNGEPLWSTFVVESAAGWLPDGAAAVIEATRVEYRFKPNRLSYGPRWVGAIGQRVGDQVVCVQTYSKEGRDEFGAAWLDDRLADYARDSLGQICAEAGLAAAEVHEVWRGTRREARETVRANPEGFPGAIHGLQAADSVEATDGLVFVVHEAVALPAEAVAA</sequence>
<dbReference type="Proteomes" id="UP000224266">
    <property type="component" value="Segment"/>
</dbReference>
<evidence type="ECO:0000313" key="1">
    <source>
        <dbReference type="EMBL" id="ASR85290.1"/>
    </source>
</evidence>
<dbReference type="KEGG" id="vg:60325455"/>
<dbReference type="GeneID" id="60325455"/>
<proteinExistence type="predicted"/>
<evidence type="ECO:0000313" key="2">
    <source>
        <dbReference type="Proteomes" id="UP000224266"/>
    </source>
</evidence>
<gene>
    <name evidence="1" type="primary">88</name>
    <name evidence="1" type="ORF">SEA_SIRPHILIP_88</name>
</gene>
<dbReference type="EMBL" id="MF324911">
    <property type="protein sequence ID" value="ASR85290.1"/>
    <property type="molecule type" value="Genomic_DNA"/>
</dbReference>
<reference evidence="2" key="1">
    <citation type="submission" date="2017-06" db="EMBL/GenBank/DDBJ databases">
        <authorList>
            <person name="Kim H.J."/>
            <person name="Triplett B.A."/>
        </authorList>
    </citation>
    <scope>NUCLEOTIDE SEQUENCE [LARGE SCALE GENOMIC DNA]</scope>
</reference>
<name>A0A222ZMN9_9CAUD</name>
<accession>A0A222ZMN9</accession>
<dbReference type="RefSeq" id="YP_009953972.1">
    <property type="nucleotide sequence ID" value="NC_051627.1"/>
</dbReference>
<protein>
    <submittedName>
        <fullName evidence="1">Uncharacterized protein</fullName>
    </submittedName>
</protein>
<keyword evidence="2" id="KW-1185">Reference proteome</keyword>
<organism evidence="1 2">
    <name type="scientific">Mycobacterium phage SirPhilip</name>
    <dbReference type="NCBI Taxonomy" id="2015824"/>
    <lineage>
        <taxon>Viruses</taxon>
        <taxon>Duplodnaviria</taxon>
        <taxon>Heunggongvirae</taxon>
        <taxon>Uroviricota</taxon>
        <taxon>Caudoviricetes</taxon>
        <taxon>Weiservirinae</taxon>
        <taxon>Anayavirus</taxon>
        <taxon>Anayavirus sirphilip</taxon>
    </lineage>
</organism>